<proteinExistence type="predicted"/>
<evidence type="ECO:0000313" key="3">
    <source>
        <dbReference type="EMBL" id="MSR94683.1"/>
    </source>
</evidence>
<gene>
    <name evidence="3" type="ORF">FYJ34_10560</name>
</gene>
<dbReference type="Pfam" id="PF13439">
    <property type="entry name" value="Glyco_transf_4"/>
    <property type="match status" value="1"/>
</dbReference>
<dbReference type="SUPFAM" id="SSF53756">
    <property type="entry name" value="UDP-Glycosyltransferase/glycogen phosphorylase"/>
    <property type="match status" value="1"/>
</dbReference>
<dbReference type="PANTHER" id="PTHR45947:SF3">
    <property type="entry name" value="SULFOQUINOVOSYL TRANSFERASE SQD2"/>
    <property type="match status" value="1"/>
</dbReference>
<dbReference type="InterPro" id="IPR050194">
    <property type="entry name" value="Glycosyltransferase_grp1"/>
</dbReference>
<feature type="domain" description="Glycosyl transferase family 1" evidence="1">
    <location>
        <begin position="212"/>
        <end position="332"/>
    </location>
</feature>
<organism evidence="3 4">
    <name type="scientific">Suipraeoptans intestinalis</name>
    <dbReference type="NCBI Taxonomy" id="2606628"/>
    <lineage>
        <taxon>Bacteria</taxon>
        <taxon>Bacillati</taxon>
        <taxon>Bacillota</taxon>
        <taxon>Clostridia</taxon>
        <taxon>Lachnospirales</taxon>
        <taxon>Lachnospiraceae</taxon>
        <taxon>Suipraeoptans</taxon>
    </lineage>
</organism>
<sequence>MKLLSITAQKPHSTGSGVYLTELVKALQRRWVSQAVVSGIYREDVREFETEIRHYPVWFQEDIPYPIVGMSDEMPYPSTRYKDMDEEMTAQFLQGFRRRIFQAVTEFQPDVILCHHLYFLTSLVREWFPQKRIYGFCHNTDLLQLRQTAFQKERILTQIRKLDGIFALHEEQKKEIVGMFGVETEKIQVVGAGYNSHIFYTEGDGPAGGRPEDGKLRLVFAGKISEKKGVKSLLRSLCYLKEEAYPLEVLLAGGAGSEKEYEEIRKLAEEAPYPVRFLGKLPQEELAEVYRKGDVFVLPSFAEGLPLCVIEALACGSRVVMSEFEGVRQWLDTYVRQGDIRYVKLPAQGEQARPEELARFERDLAKQIRESLNHPQKGRADTGEISWDRIAEKVMEAVASQNSAAEPEGEAASADA</sequence>
<comment type="caution">
    <text evidence="3">The sequence shown here is derived from an EMBL/GenBank/DDBJ whole genome shotgun (WGS) entry which is preliminary data.</text>
</comment>
<evidence type="ECO:0000313" key="4">
    <source>
        <dbReference type="Proteomes" id="UP000434409"/>
    </source>
</evidence>
<keyword evidence="4" id="KW-1185">Reference proteome</keyword>
<evidence type="ECO:0000259" key="2">
    <source>
        <dbReference type="Pfam" id="PF13439"/>
    </source>
</evidence>
<dbReference type="EMBL" id="VULY01000018">
    <property type="protein sequence ID" value="MSR94683.1"/>
    <property type="molecule type" value="Genomic_DNA"/>
</dbReference>
<dbReference type="PANTHER" id="PTHR45947">
    <property type="entry name" value="SULFOQUINOVOSYL TRANSFERASE SQD2"/>
    <property type="match status" value="1"/>
</dbReference>
<evidence type="ECO:0000259" key="1">
    <source>
        <dbReference type="Pfam" id="PF00534"/>
    </source>
</evidence>
<dbReference type="CDD" id="cd03801">
    <property type="entry name" value="GT4_PimA-like"/>
    <property type="match status" value="1"/>
</dbReference>
<dbReference type="InterPro" id="IPR001296">
    <property type="entry name" value="Glyco_trans_1"/>
</dbReference>
<dbReference type="Gene3D" id="3.40.50.2000">
    <property type="entry name" value="Glycogen Phosphorylase B"/>
    <property type="match status" value="2"/>
</dbReference>
<keyword evidence="3" id="KW-0808">Transferase</keyword>
<feature type="domain" description="Glycosyltransferase subfamily 4-like N-terminal" evidence="2">
    <location>
        <begin position="15"/>
        <end position="194"/>
    </location>
</feature>
<dbReference type="InterPro" id="IPR028098">
    <property type="entry name" value="Glyco_trans_4-like_N"/>
</dbReference>
<dbReference type="Pfam" id="PF00534">
    <property type="entry name" value="Glycos_transf_1"/>
    <property type="match status" value="1"/>
</dbReference>
<reference evidence="3 4" key="1">
    <citation type="submission" date="2019-08" db="EMBL/GenBank/DDBJ databases">
        <title>In-depth cultivation of the pig gut microbiome towards novel bacterial diversity and tailored functional studies.</title>
        <authorList>
            <person name="Wylensek D."/>
            <person name="Hitch T.C.A."/>
            <person name="Clavel T."/>
        </authorList>
    </citation>
    <scope>NUCLEOTIDE SEQUENCE [LARGE SCALE GENOMIC DNA]</scope>
    <source>
        <strain evidence="3 4">68-1-5</strain>
    </source>
</reference>
<accession>A0A6N7UTA7</accession>
<name>A0A6N7UTA7_9FIRM</name>
<protein>
    <submittedName>
        <fullName evidence="3">Glycosyltransferase family 4 protein</fullName>
    </submittedName>
</protein>
<dbReference type="Proteomes" id="UP000434409">
    <property type="component" value="Unassembled WGS sequence"/>
</dbReference>
<dbReference type="AlphaFoldDB" id="A0A6N7UTA7"/>
<dbReference type="GO" id="GO:0016757">
    <property type="term" value="F:glycosyltransferase activity"/>
    <property type="evidence" value="ECO:0007669"/>
    <property type="project" value="InterPro"/>
</dbReference>
<dbReference type="RefSeq" id="WP_154478446.1">
    <property type="nucleotide sequence ID" value="NZ_VULY01000018.1"/>
</dbReference>